<evidence type="ECO:0000313" key="10">
    <source>
        <dbReference type="Proteomes" id="UP001575105"/>
    </source>
</evidence>
<keyword evidence="6 8" id="KW-0472">Membrane</keyword>
<evidence type="ECO:0000256" key="5">
    <source>
        <dbReference type="ARBA" id="ARBA00022989"/>
    </source>
</evidence>
<organism evidence="9 10">
    <name type="scientific">Natronomicrosphaera hydrolytica</name>
    <dbReference type="NCBI Taxonomy" id="3242702"/>
    <lineage>
        <taxon>Bacteria</taxon>
        <taxon>Pseudomonadati</taxon>
        <taxon>Planctomycetota</taxon>
        <taxon>Phycisphaerae</taxon>
        <taxon>Phycisphaerales</taxon>
        <taxon>Phycisphaeraceae</taxon>
        <taxon>Natronomicrosphaera</taxon>
    </lineage>
</organism>
<gene>
    <name evidence="9" type="ORF">ACERK3_11490</name>
</gene>
<evidence type="ECO:0000256" key="2">
    <source>
        <dbReference type="ARBA" id="ARBA00022475"/>
    </source>
</evidence>
<keyword evidence="4 8" id="KW-0812">Transmembrane</keyword>
<dbReference type="Proteomes" id="UP001575105">
    <property type="component" value="Unassembled WGS sequence"/>
</dbReference>
<dbReference type="EMBL" id="JBGUBD010000006">
    <property type="protein sequence ID" value="MFA9478914.1"/>
    <property type="molecule type" value="Genomic_DNA"/>
</dbReference>
<reference evidence="9 10" key="1">
    <citation type="submission" date="2024-08" db="EMBL/GenBank/DDBJ databases">
        <title>Whole-genome sequencing of halo(alkali)philic microorganisms from hypersaline lakes.</title>
        <authorList>
            <person name="Sorokin D.Y."/>
            <person name="Merkel A.Y."/>
            <person name="Messina E."/>
            <person name="Yakimov M."/>
        </authorList>
    </citation>
    <scope>NUCLEOTIDE SEQUENCE [LARGE SCALE GENOMIC DNA]</scope>
    <source>
        <strain evidence="9 10">AB-hyl4</strain>
    </source>
</reference>
<evidence type="ECO:0000256" key="7">
    <source>
        <dbReference type="ARBA" id="ARBA00024033"/>
    </source>
</evidence>
<name>A0ABV4U8R0_9BACT</name>
<comment type="subcellular location">
    <subcellularLocation>
        <location evidence="1">Cell membrane</location>
        <topology evidence="1">Multi-pass membrane protein</topology>
    </subcellularLocation>
</comment>
<evidence type="ECO:0000256" key="6">
    <source>
        <dbReference type="ARBA" id="ARBA00023136"/>
    </source>
</evidence>
<feature type="transmembrane region" description="Helical" evidence="8">
    <location>
        <begin position="365"/>
        <end position="386"/>
    </location>
</feature>
<accession>A0ABV4U8R0</accession>
<keyword evidence="2" id="KW-1003">Cell membrane</keyword>
<keyword evidence="3 9" id="KW-0808">Transferase</keyword>
<feature type="transmembrane region" description="Helical" evidence="8">
    <location>
        <begin position="342"/>
        <end position="358"/>
    </location>
</feature>
<keyword evidence="9" id="KW-0328">Glycosyltransferase</keyword>
<dbReference type="Pfam" id="PF09594">
    <property type="entry name" value="GT87"/>
    <property type="match status" value="1"/>
</dbReference>
<feature type="transmembrane region" description="Helical" evidence="8">
    <location>
        <begin position="290"/>
        <end position="310"/>
    </location>
</feature>
<feature type="transmembrane region" description="Helical" evidence="8">
    <location>
        <begin position="15"/>
        <end position="31"/>
    </location>
</feature>
<comment type="caution">
    <text evidence="9">The sequence shown here is derived from an EMBL/GenBank/DDBJ whole genome shotgun (WGS) entry which is preliminary data.</text>
</comment>
<evidence type="ECO:0000256" key="4">
    <source>
        <dbReference type="ARBA" id="ARBA00022692"/>
    </source>
</evidence>
<dbReference type="InterPro" id="IPR018584">
    <property type="entry name" value="GT87"/>
</dbReference>
<dbReference type="RefSeq" id="WP_425345833.1">
    <property type="nucleotide sequence ID" value="NZ_JBGUBD010000006.1"/>
</dbReference>
<feature type="transmembrane region" description="Helical" evidence="8">
    <location>
        <begin position="398"/>
        <end position="422"/>
    </location>
</feature>
<proteinExistence type="inferred from homology"/>
<evidence type="ECO:0000256" key="3">
    <source>
        <dbReference type="ARBA" id="ARBA00022679"/>
    </source>
</evidence>
<dbReference type="EC" id="2.4.-.-" evidence="9"/>
<dbReference type="GO" id="GO:0016757">
    <property type="term" value="F:glycosyltransferase activity"/>
    <property type="evidence" value="ECO:0007669"/>
    <property type="project" value="UniProtKB-KW"/>
</dbReference>
<evidence type="ECO:0000256" key="1">
    <source>
        <dbReference type="ARBA" id="ARBA00004651"/>
    </source>
</evidence>
<keyword evidence="10" id="KW-1185">Reference proteome</keyword>
<feature type="transmembrane region" description="Helical" evidence="8">
    <location>
        <begin position="106"/>
        <end position="131"/>
    </location>
</feature>
<feature type="transmembrane region" description="Helical" evidence="8">
    <location>
        <begin position="182"/>
        <end position="204"/>
    </location>
</feature>
<evidence type="ECO:0000313" key="9">
    <source>
        <dbReference type="EMBL" id="MFA9478914.1"/>
    </source>
</evidence>
<evidence type="ECO:0000256" key="8">
    <source>
        <dbReference type="SAM" id="Phobius"/>
    </source>
</evidence>
<comment type="similarity">
    <text evidence="7">Belongs to the glycosyltransferase 87 family.</text>
</comment>
<sequence>MDVNTTTDRTSRQRALLFWCLLLAGGLYFIWRGPWRAMEISVDLPTFYSAARAWLHGLDPYNVAELVRVYAEAGGDEQTVLMNVNPPFQFPLFAWLGALPYPVVKLLFVAINMAALGLAVWRLAVVSGVWARPAMQRWLVLGVLVMAPVHTTISQGQLSLLVLLLVVLMLEAHHRGREGWMGLWLALAGALKPQMVVLFGLYYLFSGRWRACIVAAGVGLALTGLAVVRMELADVDWLAGWRGNMVMFLHAEPAEHPGVGYGDYTVDSLRRFIMINLAPLIYPLLSSRTAVTMLTGMLGLTAVVLAASMARRDGDAVGSRLAQYAMISVACLLVFYNRTYSATLLLLPFVAVLLWWPMHRRLAVTCLACLSVFVVPGPAILLRWMAGRAEDVADSLAWWWPVVLPHQIYALLLLLGLMALAWRWPPRRLGSDVMPLPAQNGLPARQSATVVSVDGGKAK</sequence>
<feature type="transmembrane region" description="Helical" evidence="8">
    <location>
        <begin position="211"/>
        <end position="228"/>
    </location>
</feature>
<feature type="transmembrane region" description="Helical" evidence="8">
    <location>
        <begin position="138"/>
        <end position="170"/>
    </location>
</feature>
<feature type="transmembrane region" description="Helical" evidence="8">
    <location>
        <begin position="317"/>
        <end position="336"/>
    </location>
</feature>
<keyword evidence="5 8" id="KW-1133">Transmembrane helix</keyword>
<protein>
    <submittedName>
        <fullName evidence="9">Glycosyltransferase family 87 protein</fullName>
        <ecNumber evidence="9">2.4.-.-</ecNumber>
    </submittedName>
</protein>